<proteinExistence type="predicted"/>
<dbReference type="Pfam" id="PF16925">
    <property type="entry name" value="TetR_C_13"/>
    <property type="match status" value="1"/>
</dbReference>
<sequence>MSKGQLTRLNILSKAFELVYRNGYQTTSVDEIIASTSVTKGAFYHHFKNKDEMGIALIKEVLFPAMNKAMVKPLLSSKDAVKDLYELMEGLLIHNSFFNVKYGCPAVNLIEEMAAINPNFNKALTEIIISWQKAIGVSIENSISNNTIKDDVKADQVATFIISGYSGVRNTGKILGSNAYKIYLKELRNYLKTLT</sequence>
<evidence type="ECO:0000256" key="2">
    <source>
        <dbReference type="ARBA" id="ARBA00023125"/>
    </source>
</evidence>
<evidence type="ECO:0000256" key="1">
    <source>
        <dbReference type="ARBA" id="ARBA00023015"/>
    </source>
</evidence>
<evidence type="ECO:0000313" key="7">
    <source>
        <dbReference type="Proteomes" id="UP001139521"/>
    </source>
</evidence>
<dbReference type="PANTHER" id="PTHR47506:SF1">
    <property type="entry name" value="HTH-TYPE TRANSCRIPTIONAL REGULATOR YJDC"/>
    <property type="match status" value="1"/>
</dbReference>
<dbReference type="Proteomes" id="UP001139521">
    <property type="component" value="Unassembled WGS sequence"/>
</dbReference>
<dbReference type="InterPro" id="IPR023772">
    <property type="entry name" value="DNA-bd_HTH_TetR-type_CS"/>
</dbReference>
<reference evidence="6" key="1">
    <citation type="submission" date="2022-01" db="EMBL/GenBank/DDBJ databases">
        <title>Genome sequencing of Zunongwangia sp. M21534 genome.</title>
        <authorList>
            <person name="Chen Y."/>
            <person name="Dong C."/>
            <person name="Shao Z."/>
        </authorList>
    </citation>
    <scope>NUCLEOTIDE SEQUENCE</scope>
    <source>
        <strain evidence="6">MCCC M21534</strain>
    </source>
</reference>
<evidence type="ECO:0000259" key="5">
    <source>
        <dbReference type="PROSITE" id="PS50977"/>
    </source>
</evidence>
<evidence type="ECO:0000256" key="4">
    <source>
        <dbReference type="PROSITE-ProRule" id="PRU00335"/>
    </source>
</evidence>
<dbReference type="PROSITE" id="PS50977">
    <property type="entry name" value="HTH_TETR_2"/>
    <property type="match status" value="1"/>
</dbReference>
<dbReference type="SUPFAM" id="SSF46689">
    <property type="entry name" value="Homeodomain-like"/>
    <property type="match status" value="1"/>
</dbReference>
<dbReference type="EMBL" id="JAKHSK010000020">
    <property type="protein sequence ID" value="MCL6219366.1"/>
    <property type="molecule type" value="Genomic_DNA"/>
</dbReference>
<keyword evidence="7" id="KW-1185">Reference proteome</keyword>
<protein>
    <submittedName>
        <fullName evidence="6">TetR/AcrR family transcriptional regulator</fullName>
    </submittedName>
</protein>
<dbReference type="SUPFAM" id="SSF48498">
    <property type="entry name" value="Tetracyclin repressor-like, C-terminal domain"/>
    <property type="match status" value="1"/>
</dbReference>
<dbReference type="PROSITE" id="PS01081">
    <property type="entry name" value="HTH_TETR_1"/>
    <property type="match status" value="1"/>
</dbReference>
<dbReference type="AlphaFoldDB" id="A0A9X1ZSM7"/>
<keyword evidence="1" id="KW-0805">Transcription regulation</keyword>
<accession>A0A9X1ZSM7</accession>
<comment type="caution">
    <text evidence="6">The sequence shown here is derived from an EMBL/GenBank/DDBJ whole genome shotgun (WGS) entry which is preliminary data.</text>
</comment>
<dbReference type="InterPro" id="IPR036271">
    <property type="entry name" value="Tet_transcr_reg_TetR-rel_C_sf"/>
</dbReference>
<feature type="DNA-binding region" description="H-T-H motif" evidence="4">
    <location>
        <begin position="28"/>
        <end position="47"/>
    </location>
</feature>
<name>A0A9X1ZSM7_9FLAO</name>
<organism evidence="6 7">
    <name type="scientific">Zunongwangia pacifica</name>
    <dbReference type="NCBI Taxonomy" id="2911062"/>
    <lineage>
        <taxon>Bacteria</taxon>
        <taxon>Pseudomonadati</taxon>
        <taxon>Bacteroidota</taxon>
        <taxon>Flavobacteriia</taxon>
        <taxon>Flavobacteriales</taxon>
        <taxon>Flavobacteriaceae</taxon>
        <taxon>Zunongwangia</taxon>
    </lineage>
</organism>
<feature type="domain" description="HTH tetR-type" evidence="5">
    <location>
        <begin position="5"/>
        <end position="65"/>
    </location>
</feature>
<keyword evidence="3" id="KW-0804">Transcription</keyword>
<dbReference type="PANTHER" id="PTHR47506">
    <property type="entry name" value="TRANSCRIPTIONAL REGULATORY PROTEIN"/>
    <property type="match status" value="1"/>
</dbReference>
<dbReference type="Gene3D" id="1.10.357.10">
    <property type="entry name" value="Tetracycline Repressor, domain 2"/>
    <property type="match status" value="1"/>
</dbReference>
<dbReference type="PRINTS" id="PR00455">
    <property type="entry name" value="HTHTETR"/>
</dbReference>
<evidence type="ECO:0000313" key="6">
    <source>
        <dbReference type="EMBL" id="MCL6219366.1"/>
    </source>
</evidence>
<dbReference type="Pfam" id="PF00440">
    <property type="entry name" value="TetR_N"/>
    <property type="match status" value="1"/>
</dbReference>
<dbReference type="InterPro" id="IPR001647">
    <property type="entry name" value="HTH_TetR"/>
</dbReference>
<dbReference type="InterPro" id="IPR009057">
    <property type="entry name" value="Homeodomain-like_sf"/>
</dbReference>
<dbReference type="InterPro" id="IPR011075">
    <property type="entry name" value="TetR_C"/>
</dbReference>
<dbReference type="RefSeq" id="WP_249602089.1">
    <property type="nucleotide sequence ID" value="NZ_JAKHSK010000020.1"/>
</dbReference>
<keyword evidence="2 4" id="KW-0238">DNA-binding</keyword>
<dbReference type="GO" id="GO:0003677">
    <property type="term" value="F:DNA binding"/>
    <property type="evidence" value="ECO:0007669"/>
    <property type="project" value="UniProtKB-UniRule"/>
</dbReference>
<gene>
    <name evidence="6" type="ORF">L1967_13800</name>
</gene>
<evidence type="ECO:0000256" key="3">
    <source>
        <dbReference type="ARBA" id="ARBA00023163"/>
    </source>
</evidence>